<feature type="signal peptide" evidence="4">
    <location>
        <begin position="1"/>
        <end position="15"/>
    </location>
</feature>
<reference evidence="10" key="2">
    <citation type="submission" date="2012-02" db="EMBL/GenBank/DDBJ databases">
        <title>Genome sequencing of Giardia lamblia Genotypes A2 and B isolates (DH and GS) and comparative analysis with the genomes of Genotypes A1 and E (WB and Pig).</title>
        <authorList>
            <person name="Adam R."/>
            <person name="Dahlstrom E."/>
            <person name="Martens C."/>
            <person name="Bruno D."/>
            <person name="Barbian K."/>
            <person name="Porcella S.F."/>
            <person name="Nash T."/>
        </authorList>
    </citation>
    <scope>NUCLEOTIDE SEQUENCE</scope>
    <source>
        <strain evidence="10">DH</strain>
    </source>
</reference>
<keyword evidence="4" id="KW-0732">Signal</keyword>
<evidence type="ECO:0000256" key="1">
    <source>
        <dbReference type="ARBA" id="ARBA00005679"/>
    </source>
</evidence>
<dbReference type="EMBL" id="EU188637">
    <property type="protein sequence ID" value="ABW38751.1"/>
    <property type="molecule type" value="Genomic_DNA"/>
</dbReference>
<reference evidence="5" key="1">
    <citation type="journal article" date="2007" name="Curr. Biol.">
        <title>Population genetics provides evidence for recombination in Giardia.</title>
        <authorList>
            <person name="Cooper M.A."/>
            <person name="Adam R.D."/>
            <person name="Worobey M."/>
            <person name="Sterling C.R."/>
        </authorList>
    </citation>
    <scope>NUCLEOTIDE SEQUENCE</scope>
    <source>
        <strain evidence="7">246</strain>
        <strain evidence="8">335</strain>
        <strain evidence="6">55</strain>
        <strain evidence="5">JH</strain>
    </source>
</reference>
<reference evidence="9" key="3">
    <citation type="submission" date="2012-02" db="EMBL/GenBank/DDBJ databases">
        <authorList>
            <person name="Feng W."/>
            <person name="Liu Z."/>
            <person name="Li S."/>
            <person name="Tang W."/>
            <person name="Yang J."/>
        </authorList>
    </citation>
    <scope>NUCLEOTIDE SEQUENCE</scope>
    <source>
        <strain evidence="9">DH</strain>
    </source>
</reference>
<dbReference type="Gene3D" id="3.80.10.10">
    <property type="entry name" value="Ribonuclease Inhibitor"/>
    <property type="match status" value="1"/>
</dbReference>
<feature type="transmembrane region" description="Helical" evidence="3">
    <location>
        <begin position="727"/>
        <end position="752"/>
    </location>
</feature>
<dbReference type="PANTHER" id="PTHR48010">
    <property type="entry name" value="OS05G0588300 PROTEIN"/>
    <property type="match status" value="1"/>
</dbReference>
<dbReference type="EMBL" id="EU188638">
    <property type="protein sequence ID" value="ABW38757.1"/>
    <property type="molecule type" value="Genomic_DNA"/>
</dbReference>
<keyword evidence="3" id="KW-0472">Membrane</keyword>
<evidence type="ECO:0000256" key="2">
    <source>
        <dbReference type="ARBA" id="ARBA00023180"/>
    </source>
</evidence>
<dbReference type="InterPro" id="IPR032675">
    <property type="entry name" value="LRR_dom_sf"/>
</dbReference>
<keyword evidence="3" id="KW-1133">Transmembrane helix</keyword>
<dbReference type="EMBL" id="EU188641">
    <property type="protein sequence ID" value="ABW38775.1"/>
    <property type="molecule type" value="Genomic_DNA"/>
</dbReference>
<dbReference type="InterPro" id="IPR004911">
    <property type="entry name" value="Interferon-induced_GILT"/>
</dbReference>
<dbReference type="PANTHER" id="PTHR48010:SF58">
    <property type="entry name" value="RECEPTOR PROTEIN KINASE-LIKE PROTEIN ZAR1"/>
    <property type="match status" value="1"/>
</dbReference>
<dbReference type="VEuPathDB" id="GiardiaDB:DHA2_151038"/>
<evidence type="ECO:0000313" key="5">
    <source>
        <dbReference type="EMBL" id="ABW38745.1"/>
    </source>
</evidence>
<evidence type="ECO:0000313" key="8">
    <source>
        <dbReference type="EMBL" id="ABW38775.1"/>
    </source>
</evidence>
<evidence type="ECO:0000313" key="9">
    <source>
        <dbReference type="EMBL" id="ESU39288.1"/>
    </source>
</evidence>
<organism evidence="5">
    <name type="scientific">Giardia intestinalis</name>
    <name type="common">Giardia lamblia</name>
    <dbReference type="NCBI Taxonomy" id="5741"/>
    <lineage>
        <taxon>Eukaryota</taxon>
        <taxon>Metamonada</taxon>
        <taxon>Diplomonadida</taxon>
        <taxon>Hexamitidae</taxon>
        <taxon>Giardiinae</taxon>
        <taxon>Giardia</taxon>
    </lineage>
</organism>
<dbReference type="VEuPathDB" id="GiardiaDB:GL50803_0017198"/>
<dbReference type="SUPFAM" id="SSF52058">
    <property type="entry name" value="L domain-like"/>
    <property type="match status" value="1"/>
</dbReference>
<evidence type="ECO:0000256" key="3">
    <source>
        <dbReference type="SAM" id="Phobius"/>
    </source>
</evidence>
<dbReference type="Pfam" id="PF03227">
    <property type="entry name" value="GILT"/>
    <property type="match status" value="1"/>
</dbReference>
<keyword evidence="2" id="KW-0325">Glycoprotein</keyword>
<dbReference type="InterPro" id="IPR050994">
    <property type="entry name" value="At_inactive_RLKs"/>
</dbReference>
<protein>
    <submittedName>
        <fullName evidence="5">Leucine-rich repeat protein</fullName>
    </submittedName>
</protein>
<accession>A8W2C6</accession>
<dbReference type="EMBL" id="EU188636">
    <property type="protein sequence ID" value="ABW38745.1"/>
    <property type="molecule type" value="Genomic_DNA"/>
</dbReference>
<dbReference type="Proteomes" id="UP000018320">
    <property type="component" value="Unassembled WGS sequence"/>
</dbReference>
<dbReference type="VEuPathDB" id="GiardiaDB:QR46_3917"/>
<reference evidence="9 10" key="4">
    <citation type="journal article" date="2013" name="Genome Biol. Evol.">
        <title>Genome sequencing of Giardia lamblia genotypes A2 and B isolates (DH and GS) and comparative analysis with the genomes of genotypes A1 and E (WB and Pig).</title>
        <authorList>
            <person name="Adam R.D."/>
            <person name="Dahlstrom E.W."/>
            <person name="Martens C.A."/>
            <person name="Bruno D.P."/>
            <person name="Barbian K.D."/>
            <person name="Ricklefs S.M."/>
            <person name="Hernandez M.M."/>
            <person name="Narla N.P."/>
            <person name="Patel R.B."/>
            <person name="Porcella S.F."/>
            <person name="Nash T.E."/>
        </authorList>
    </citation>
    <scope>NUCLEOTIDE SEQUENCE [LARGE SCALE GENOMIC DNA]</scope>
    <source>
        <strain evidence="9 10">DH</strain>
    </source>
</reference>
<sequence length="787" mass="86423">MLVFLAALCTTLLAADKEISACLYEFYLSTGGPNWYSSEGWDVLADESGDYCLAYGVECEIDNELVSISMPMNNLVGELPACFATLHTLKELSLQSNYVSGSMKNLPPNLVKLSLSMTSFTDITSDICTLSSLTTFSMSYCELTNVVLPLCLYNVPSISIMNSGVRLPEELTSLDIEVGRKGLNIPGTDASRLIFNIPADEIRGLSTLDLSGTGVSGSFNLSQLIFAFPRVQDLYLGGNNLTGWIDFSTFSEPIPASVLRTSTINLGSNSFKGILNGIAEVSVLLESFWSDLYGIDLSNNSIIGVSPTFEELQLLLRKHKDFYVLNLENNTFLCSEERTSLFDCIDLQITNITAHTVPVCPAMNGTSTSTSASPLELDTKVQIDMLLPGEVPKDLATEFVANLGLLLVPSEDSAASEVVSLTLLDTSYDKTQDNTLLITVTSTSLKDVDTRETPQFKLVWPNMNLTLKIRLQSPDEPVVETHQVSTVSGKDNTTSTMTLDVYGMSRCPYFSQIMVNEIQYLVDTYPMATKILNIRYVPLSKPSIYTLSGGYSSHGAAEVTGDYYFLCLQNYTDLNATIMRDYYLCMYGAKASVSGVPYNITRCNAKVLRQQYNFTDTDIKSVTDCSQSRANTLINESFSHVLANKVGFSPTLFLNNELFCLGGIKCLYDDSSYDLEIRVANLVDVACSIYQEKYGEYPNCTQKLAAASQCPLDKIIVGSTCVLQKSIVITVSVCCVTLLLLLVMSLILYSIIKERRAKNKSHRGVHNDKIDALLIDNNGSVSDPDLI</sequence>
<evidence type="ECO:0000313" key="10">
    <source>
        <dbReference type="Proteomes" id="UP000018320"/>
    </source>
</evidence>
<evidence type="ECO:0000313" key="7">
    <source>
        <dbReference type="EMBL" id="ABW38757.1"/>
    </source>
</evidence>
<dbReference type="AlphaFoldDB" id="A8W2C6"/>
<dbReference type="EMBL" id="AHGT01000004">
    <property type="protein sequence ID" value="ESU39288.1"/>
    <property type="molecule type" value="Genomic_DNA"/>
</dbReference>
<evidence type="ECO:0000256" key="4">
    <source>
        <dbReference type="SAM" id="SignalP"/>
    </source>
</evidence>
<gene>
    <name evidence="9" type="ORF">DHA2_151038</name>
</gene>
<evidence type="ECO:0000313" key="6">
    <source>
        <dbReference type="EMBL" id="ABW38751.1"/>
    </source>
</evidence>
<proteinExistence type="inferred from homology"/>
<dbReference type="VEuPathDB" id="GiardiaDB:GL50581_1373"/>
<comment type="similarity">
    <text evidence="1">Belongs to the GILT family.</text>
</comment>
<name>A8W2C6_GIAIN</name>
<feature type="chain" id="PRO_5011934643" evidence="4">
    <location>
        <begin position="16"/>
        <end position="787"/>
    </location>
</feature>
<keyword evidence="3" id="KW-0812">Transmembrane</keyword>
<dbReference type="GO" id="GO:0016671">
    <property type="term" value="F:oxidoreductase activity, acting on a sulfur group of donors, disulfide as acceptor"/>
    <property type="evidence" value="ECO:0007669"/>
    <property type="project" value="InterPro"/>
</dbReference>